<protein>
    <submittedName>
        <fullName evidence="1">Histidine ammonia-lyase</fullName>
    </submittedName>
</protein>
<dbReference type="Proteomes" id="UP000633219">
    <property type="component" value="Unassembled WGS sequence"/>
</dbReference>
<dbReference type="Gene3D" id="1.10.275.10">
    <property type="entry name" value="Fumarase/aspartase (N-terminal domain)"/>
    <property type="match status" value="1"/>
</dbReference>
<organism evidence="1 2">
    <name type="scientific">Rhizobium setariae</name>
    <dbReference type="NCBI Taxonomy" id="2801340"/>
    <lineage>
        <taxon>Bacteria</taxon>
        <taxon>Pseudomonadati</taxon>
        <taxon>Pseudomonadota</taxon>
        <taxon>Alphaproteobacteria</taxon>
        <taxon>Hyphomicrobiales</taxon>
        <taxon>Rhizobiaceae</taxon>
        <taxon>Rhizobium/Agrobacterium group</taxon>
        <taxon>Rhizobium</taxon>
    </lineage>
</organism>
<evidence type="ECO:0000313" key="2">
    <source>
        <dbReference type="Proteomes" id="UP000633219"/>
    </source>
</evidence>
<dbReference type="Gene3D" id="1.20.200.10">
    <property type="entry name" value="Fumarase/aspartase (Central domain)"/>
    <property type="match status" value="1"/>
</dbReference>
<keyword evidence="2" id="KW-1185">Reference proteome</keyword>
<dbReference type="RefSeq" id="WP_201663989.1">
    <property type="nucleotide sequence ID" value="NZ_JAEQNC010000025.1"/>
</dbReference>
<evidence type="ECO:0000313" key="1">
    <source>
        <dbReference type="EMBL" id="MBL0375444.1"/>
    </source>
</evidence>
<name>A0A937CR65_9HYPH</name>
<dbReference type="AlphaFoldDB" id="A0A937CR65"/>
<dbReference type="PANTHER" id="PTHR10362">
    <property type="entry name" value="HISTIDINE AMMONIA-LYASE"/>
    <property type="match status" value="1"/>
</dbReference>
<dbReference type="EMBL" id="JAEQNC010000025">
    <property type="protein sequence ID" value="MBL0375444.1"/>
    <property type="molecule type" value="Genomic_DNA"/>
</dbReference>
<proteinExistence type="predicted"/>
<dbReference type="SUPFAM" id="SSF48557">
    <property type="entry name" value="L-aspartase-like"/>
    <property type="match status" value="1"/>
</dbReference>
<dbReference type="Pfam" id="PF00221">
    <property type="entry name" value="Lyase_aromatic"/>
    <property type="match status" value="1"/>
</dbReference>
<dbReference type="InterPro" id="IPR024083">
    <property type="entry name" value="Fumarase/histidase_N"/>
</dbReference>
<dbReference type="CDD" id="cd00332">
    <property type="entry name" value="PAL-HAL"/>
    <property type="match status" value="1"/>
</dbReference>
<dbReference type="GO" id="GO:0016841">
    <property type="term" value="F:ammonia-lyase activity"/>
    <property type="evidence" value="ECO:0007669"/>
    <property type="project" value="UniProtKB-ARBA"/>
</dbReference>
<accession>A0A937CR65</accession>
<sequence length="515" mass="54509">MTSHPVSLVVPPIISLGATPPKIEEIAAIARRHHSVVITSEADKRVNAARAVVERHLALNLPVYGLNTGLGAGVDTRLSEDDLIEFQLRVPHGHAVGVGPALAQDEVRAIMAVRIACMSRGGTGVSSGVFHGLVAALNAGVHPVIPSWGSIGAADLAPLAHMGMALLGHGEVEYGGEILPASVALERTGLKPLNIRAKDGHALVGANSLSVGQACLKIEDIEQVFDWSLKAISLNFEAFRANLTVLDDRVLAARPAFGQRVVGAQLRSLLAGSALFDDGAARRIQDPLSYRCVPQVLGALRHAIDEVRAATEIELASSGDNPVVLPAEGEILSNGNFDIVAFVLSWERLGQAIAHCATGTAYRLMKLMSPATSELPRFLVPEGQNRSGFAVLQKAIAAMEADIRHLANPISLAPIAVSDSIEDQASMAPRVVEKTGSIIERFRYLVAIELLVSAHALELRGMPEKLGIGAEASYKAVRDRVGSLDDLSVLSGDITQIVAMISKYDISMQPKVNAV</sequence>
<gene>
    <name evidence="1" type="ORF">JJB09_25895</name>
</gene>
<dbReference type="InterPro" id="IPR008948">
    <property type="entry name" value="L-Aspartase-like"/>
</dbReference>
<reference evidence="1" key="1">
    <citation type="submission" date="2021-01" db="EMBL/GenBank/DDBJ databases">
        <title>Rhizobium sp. strain KVB221 16S ribosomal RNA gene Genome sequencing and assembly.</title>
        <authorList>
            <person name="Kang M."/>
        </authorList>
    </citation>
    <scope>NUCLEOTIDE SEQUENCE</scope>
    <source>
        <strain evidence="1">KVB221</strain>
    </source>
</reference>
<comment type="caution">
    <text evidence="1">The sequence shown here is derived from an EMBL/GenBank/DDBJ whole genome shotgun (WGS) entry which is preliminary data.</text>
</comment>
<dbReference type="InterPro" id="IPR001106">
    <property type="entry name" value="Aromatic_Lyase"/>
</dbReference>